<accession>A0A9N6WRK2</accession>
<dbReference type="InterPro" id="IPR001971">
    <property type="entry name" value="Ribosomal_uS11"/>
</dbReference>
<dbReference type="Gene3D" id="3.30.420.80">
    <property type="entry name" value="Ribosomal protein S11"/>
    <property type="match status" value="1"/>
</dbReference>
<dbReference type="GO" id="GO:1990904">
    <property type="term" value="C:ribonucleoprotein complex"/>
    <property type="evidence" value="ECO:0007669"/>
    <property type="project" value="UniProtKB-KW"/>
</dbReference>
<keyword evidence="2" id="KW-0689">Ribosomal protein</keyword>
<gene>
    <name evidence="4" type="primary">EOG090X0DZ9</name>
</gene>
<evidence type="ECO:0000256" key="1">
    <source>
        <dbReference type="ARBA" id="ARBA00006194"/>
    </source>
</evidence>
<dbReference type="PANTHER" id="PTHR11759">
    <property type="entry name" value="40S RIBOSOMAL PROTEIN S14/30S RIBOSOMAL PROTEIN S11"/>
    <property type="match status" value="1"/>
</dbReference>
<dbReference type="HAMAP" id="MF_01310">
    <property type="entry name" value="Ribosomal_uS11"/>
    <property type="match status" value="1"/>
</dbReference>
<dbReference type="Pfam" id="PF00411">
    <property type="entry name" value="Ribosomal_S11"/>
    <property type="match status" value="1"/>
</dbReference>
<dbReference type="GO" id="GO:0005840">
    <property type="term" value="C:ribosome"/>
    <property type="evidence" value="ECO:0007669"/>
    <property type="project" value="UniProtKB-KW"/>
</dbReference>
<organism evidence="4">
    <name type="scientific">Lynceus sp. MCZ IZ 141354</name>
    <dbReference type="NCBI Taxonomy" id="1930659"/>
    <lineage>
        <taxon>Eukaryota</taxon>
        <taxon>Metazoa</taxon>
        <taxon>Ecdysozoa</taxon>
        <taxon>Arthropoda</taxon>
        <taxon>Crustacea</taxon>
        <taxon>Branchiopoda</taxon>
        <taxon>Diplostraca</taxon>
        <taxon>Laevicaudata</taxon>
        <taxon>Lynceidae</taxon>
        <taxon>Lynceus</taxon>
    </lineage>
</organism>
<name>A0A9N6WRK2_9CRUS</name>
<evidence type="ECO:0000256" key="3">
    <source>
        <dbReference type="ARBA" id="ARBA00023274"/>
    </source>
</evidence>
<protein>
    <submittedName>
        <fullName evidence="4">EOG090X0DZ9</fullName>
    </submittedName>
</protein>
<dbReference type="EMBL" id="OC989172">
    <property type="protein sequence ID" value="CAG4645827.1"/>
    <property type="molecule type" value="Genomic_DNA"/>
</dbReference>
<evidence type="ECO:0000256" key="2">
    <source>
        <dbReference type="ARBA" id="ARBA00022980"/>
    </source>
</evidence>
<reference evidence="4" key="1">
    <citation type="submission" date="2021-04" db="EMBL/GenBank/DDBJ databases">
        <authorList>
            <person name="Cornetti L."/>
        </authorList>
    </citation>
    <scope>NUCLEOTIDE SEQUENCE</scope>
</reference>
<dbReference type="AlphaFoldDB" id="A0A9N6WRK2"/>
<dbReference type="GO" id="GO:0006412">
    <property type="term" value="P:translation"/>
    <property type="evidence" value="ECO:0007669"/>
    <property type="project" value="InterPro"/>
</dbReference>
<dbReference type="SUPFAM" id="SSF53137">
    <property type="entry name" value="Translational machinery components"/>
    <property type="match status" value="1"/>
</dbReference>
<dbReference type="InterPro" id="IPR036967">
    <property type="entry name" value="Ribosomal_uS11_sf"/>
</dbReference>
<keyword evidence="3" id="KW-0687">Ribonucleoprotein</keyword>
<comment type="similarity">
    <text evidence="1">Belongs to the universal ribosomal protein uS11 family.</text>
</comment>
<dbReference type="GO" id="GO:0003735">
    <property type="term" value="F:structural constituent of ribosome"/>
    <property type="evidence" value="ECO:0007669"/>
    <property type="project" value="InterPro"/>
</dbReference>
<sequence>MLNISDHTLRHFHTTNFVAKKEGRKEMMASMPKPDEGNQGEKAVDLDAAIHGRLSIFPDENTPDMLVDGVRFADLPICHIKTSPNNTLLCITDPKGLIKMIRFCGMEGFKNTRKGTNVAAQATAITLGTRAVRAGIVNVRVMVKGLGPGRMSAIKGLTMAGVNVVSVTDTTPVPWTASPRPKKMRRL</sequence>
<evidence type="ECO:0000313" key="4">
    <source>
        <dbReference type="EMBL" id="CAG4645827.1"/>
    </source>
</evidence>
<proteinExistence type="inferred from homology"/>